<evidence type="ECO:0000256" key="1">
    <source>
        <dbReference type="ARBA" id="ARBA00004604"/>
    </source>
</evidence>
<dbReference type="GO" id="GO:0030688">
    <property type="term" value="C:preribosome, small subunit precursor"/>
    <property type="evidence" value="ECO:0007669"/>
    <property type="project" value="InterPro"/>
</dbReference>
<dbReference type="GO" id="GO:0005730">
    <property type="term" value="C:nucleolus"/>
    <property type="evidence" value="ECO:0007669"/>
    <property type="project" value="UniProtKB-SubCell"/>
</dbReference>
<evidence type="ECO:0000313" key="5">
    <source>
        <dbReference type="Proteomes" id="UP001153712"/>
    </source>
</evidence>
<accession>A0A9N9TST1</accession>
<dbReference type="GO" id="GO:0000462">
    <property type="term" value="P:maturation of SSU-rRNA from tricistronic rRNA transcript (SSU-rRNA, 5.8S rRNA, LSU-rRNA)"/>
    <property type="evidence" value="ECO:0007669"/>
    <property type="project" value="InterPro"/>
</dbReference>
<dbReference type="InterPro" id="IPR028160">
    <property type="entry name" value="Slx9-like"/>
</dbReference>
<organism evidence="4 5">
    <name type="scientific">Phyllotreta striolata</name>
    <name type="common">Striped flea beetle</name>
    <name type="synonym">Crioceris striolata</name>
    <dbReference type="NCBI Taxonomy" id="444603"/>
    <lineage>
        <taxon>Eukaryota</taxon>
        <taxon>Metazoa</taxon>
        <taxon>Ecdysozoa</taxon>
        <taxon>Arthropoda</taxon>
        <taxon>Hexapoda</taxon>
        <taxon>Insecta</taxon>
        <taxon>Pterygota</taxon>
        <taxon>Neoptera</taxon>
        <taxon>Endopterygota</taxon>
        <taxon>Coleoptera</taxon>
        <taxon>Polyphaga</taxon>
        <taxon>Cucujiformia</taxon>
        <taxon>Chrysomeloidea</taxon>
        <taxon>Chrysomelidae</taxon>
        <taxon>Galerucinae</taxon>
        <taxon>Alticini</taxon>
        <taxon>Phyllotreta</taxon>
    </lineage>
</organism>
<sequence length="208" mass="23948">MGKIKIKNNGQQLTASVSKAATKGKIVKVKEKLKKRFKINFQADAIKECNLKPDLLKDEVKKKSNTYKSLKLSKQIDNKPIKKKDKLTLKKSLLMKKVDAAKQLKKEEKIKEKRKKISIIGDTNPLHDALPSLESLMENKKKVKFEDSEKTKKKKAIEKASQRKKKNFNNIDFFKRAINDKSFKKNPFEIISNHIQAVVNKERDNASS</sequence>
<protein>
    <submittedName>
        <fullName evidence="4">Uncharacterized protein</fullName>
    </submittedName>
</protein>
<dbReference type="Pfam" id="PF15341">
    <property type="entry name" value="SLX9"/>
    <property type="match status" value="1"/>
</dbReference>
<evidence type="ECO:0000313" key="4">
    <source>
        <dbReference type="EMBL" id="CAG9859798.1"/>
    </source>
</evidence>
<keyword evidence="3" id="KW-0539">Nucleus</keyword>
<gene>
    <name evidence="4" type="ORF">PHYEVI_LOCUS6165</name>
</gene>
<name>A0A9N9TST1_PHYSR</name>
<dbReference type="Proteomes" id="UP001153712">
    <property type="component" value="Chromosome 3"/>
</dbReference>
<dbReference type="OrthoDB" id="18703at2759"/>
<comment type="similarity">
    <text evidence="2">Belongs to the SLX9 family.</text>
</comment>
<evidence type="ECO:0000256" key="3">
    <source>
        <dbReference type="ARBA" id="ARBA00023242"/>
    </source>
</evidence>
<dbReference type="AlphaFoldDB" id="A0A9N9TST1"/>
<keyword evidence="5" id="KW-1185">Reference proteome</keyword>
<reference evidence="4" key="1">
    <citation type="submission" date="2022-01" db="EMBL/GenBank/DDBJ databases">
        <authorList>
            <person name="King R."/>
        </authorList>
    </citation>
    <scope>NUCLEOTIDE SEQUENCE</scope>
</reference>
<dbReference type="EMBL" id="OU900096">
    <property type="protein sequence ID" value="CAG9859798.1"/>
    <property type="molecule type" value="Genomic_DNA"/>
</dbReference>
<comment type="subcellular location">
    <subcellularLocation>
        <location evidence="1">Nucleus</location>
        <location evidence="1">Nucleolus</location>
    </subcellularLocation>
</comment>
<proteinExistence type="inferred from homology"/>
<evidence type="ECO:0000256" key="2">
    <source>
        <dbReference type="ARBA" id="ARBA00011022"/>
    </source>
</evidence>
<dbReference type="GO" id="GO:0030686">
    <property type="term" value="C:90S preribosome"/>
    <property type="evidence" value="ECO:0007669"/>
    <property type="project" value="InterPro"/>
</dbReference>